<dbReference type="CDD" id="cd00293">
    <property type="entry name" value="USP-like"/>
    <property type="match status" value="1"/>
</dbReference>
<protein>
    <recommendedName>
        <fullName evidence="2">UspA domain-containing protein</fullName>
    </recommendedName>
</protein>
<reference evidence="3 4" key="1">
    <citation type="submission" date="2017-12" db="EMBL/GenBank/DDBJ databases">
        <authorList>
            <person name="Hurst M.R.H."/>
        </authorList>
    </citation>
    <scope>NUCLEOTIDE SEQUENCE [LARGE SCALE GENOMIC DNA]</scope>
    <source>
        <strain evidence="3 4">SY-3-19</strain>
    </source>
</reference>
<dbReference type="Proteomes" id="UP000239504">
    <property type="component" value="Unassembled WGS sequence"/>
</dbReference>
<dbReference type="EMBL" id="PJCH01000009">
    <property type="protein sequence ID" value="PQA87233.1"/>
    <property type="molecule type" value="Genomic_DNA"/>
</dbReference>
<evidence type="ECO:0000313" key="4">
    <source>
        <dbReference type="Proteomes" id="UP000239504"/>
    </source>
</evidence>
<proteinExistence type="inferred from homology"/>
<dbReference type="PRINTS" id="PR01438">
    <property type="entry name" value="UNVRSLSTRESS"/>
</dbReference>
<dbReference type="InterPro" id="IPR006016">
    <property type="entry name" value="UspA"/>
</dbReference>
<gene>
    <name evidence="3" type="ORF">CW354_12425</name>
</gene>
<accession>A0A2S7K404</accession>
<feature type="domain" description="UspA" evidence="2">
    <location>
        <begin position="9"/>
        <end position="140"/>
    </location>
</feature>
<comment type="caution">
    <text evidence="3">The sequence shown here is derived from an EMBL/GenBank/DDBJ whole genome shotgun (WGS) entry which is preliminary data.</text>
</comment>
<dbReference type="InterPro" id="IPR014729">
    <property type="entry name" value="Rossmann-like_a/b/a_fold"/>
</dbReference>
<dbReference type="SUPFAM" id="SSF52402">
    <property type="entry name" value="Adenine nucleotide alpha hydrolases-like"/>
    <property type="match status" value="1"/>
</dbReference>
<comment type="similarity">
    <text evidence="1">Belongs to the universal stress protein A family.</text>
</comment>
<evidence type="ECO:0000313" key="3">
    <source>
        <dbReference type="EMBL" id="PQA87233.1"/>
    </source>
</evidence>
<dbReference type="Pfam" id="PF00582">
    <property type="entry name" value="Usp"/>
    <property type="match status" value="1"/>
</dbReference>
<dbReference type="Gene3D" id="3.40.50.620">
    <property type="entry name" value="HUPs"/>
    <property type="match status" value="1"/>
</dbReference>
<name>A0A2S7K404_9PROT</name>
<organism evidence="3 4">
    <name type="scientific">Hyphococcus luteus</name>
    <dbReference type="NCBI Taxonomy" id="2058213"/>
    <lineage>
        <taxon>Bacteria</taxon>
        <taxon>Pseudomonadati</taxon>
        <taxon>Pseudomonadota</taxon>
        <taxon>Alphaproteobacteria</taxon>
        <taxon>Parvularculales</taxon>
        <taxon>Parvularculaceae</taxon>
        <taxon>Hyphococcus</taxon>
    </lineage>
</organism>
<dbReference type="InterPro" id="IPR006015">
    <property type="entry name" value="Universal_stress_UspA"/>
</dbReference>
<dbReference type="PANTHER" id="PTHR46268:SF6">
    <property type="entry name" value="UNIVERSAL STRESS PROTEIN UP12"/>
    <property type="match status" value="1"/>
</dbReference>
<dbReference type="RefSeq" id="WP_104830420.1">
    <property type="nucleotide sequence ID" value="NZ_PJCH01000009.1"/>
</dbReference>
<evidence type="ECO:0000256" key="1">
    <source>
        <dbReference type="ARBA" id="ARBA00008791"/>
    </source>
</evidence>
<evidence type="ECO:0000259" key="2">
    <source>
        <dbReference type="Pfam" id="PF00582"/>
    </source>
</evidence>
<dbReference type="PANTHER" id="PTHR46268">
    <property type="entry name" value="STRESS RESPONSE PROTEIN NHAX"/>
    <property type="match status" value="1"/>
</dbReference>
<keyword evidence="4" id="KW-1185">Reference proteome</keyword>
<dbReference type="AlphaFoldDB" id="A0A2S7K404"/>
<sequence>MPKPKTPEIKTIMLPVDMRHKEQSADAIAMAAQLTKSFGADFYVMTAAHPLGDEITEFPEHHKPEFEKYIQEMASAHGVSITALFRHHQSAEKMILEAAEEIKADLIVMHTHDPKITDHLFGSHASHIALHASCSVMVVR</sequence>
<dbReference type="OrthoDB" id="9792500at2"/>